<dbReference type="Proteomes" id="UP000019753">
    <property type="component" value="Unassembled WGS sequence"/>
</dbReference>
<protein>
    <submittedName>
        <fullName evidence="2">Uncharacterized protein</fullName>
    </submittedName>
</protein>
<feature type="compositionally biased region" description="Low complexity" evidence="1">
    <location>
        <begin position="74"/>
        <end position="86"/>
    </location>
</feature>
<comment type="caution">
    <text evidence="2">The sequence shown here is derived from an EMBL/GenBank/DDBJ whole genome shotgun (WGS) entry which is preliminary data.</text>
</comment>
<dbReference type="AlphaFoldDB" id="A0A021VNK9"/>
<evidence type="ECO:0000256" key="1">
    <source>
        <dbReference type="SAM" id="MobiDB-lite"/>
    </source>
</evidence>
<feature type="region of interest" description="Disordered" evidence="1">
    <location>
        <begin position="61"/>
        <end position="146"/>
    </location>
</feature>
<evidence type="ECO:0000313" key="2">
    <source>
        <dbReference type="EMBL" id="EYR62764.1"/>
    </source>
</evidence>
<dbReference type="EMBL" id="AXCW01000174">
    <property type="protein sequence ID" value="EYR62764.1"/>
    <property type="molecule type" value="Genomic_DNA"/>
</dbReference>
<gene>
    <name evidence="2" type="ORF">N866_05465</name>
</gene>
<sequence>MGVPSDAVRWPRRTPSGTAPSRCTARTLRVLAGSTRKATRCSPHVSKQWVSRASLLAGLVGPPHHARPYQLAPTTARRWSRSTSWSDVDPRTAPVTASSTVNATVPADSEARRTSSSMSGTERGKGRLRPRQRSASTRSRRAGACW</sequence>
<reference evidence="2 3" key="1">
    <citation type="submission" date="2014-01" db="EMBL/GenBank/DDBJ databases">
        <title>Actinotalea ferrariae CF5-4.</title>
        <authorList>
            <person name="Chen F."/>
            <person name="Li Y."/>
            <person name="Wang G."/>
        </authorList>
    </citation>
    <scope>NUCLEOTIDE SEQUENCE [LARGE SCALE GENOMIC DNA]</scope>
    <source>
        <strain evidence="2 3">CF5-4</strain>
    </source>
</reference>
<feature type="region of interest" description="Disordered" evidence="1">
    <location>
        <begin position="1"/>
        <end position="25"/>
    </location>
</feature>
<name>A0A021VNK9_9CELL</name>
<proteinExistence type="predicted"/>
<evidence type="ECO:0000313" key="3">
    <source>
        <dbReference type="Proteomes" id="UP000019753"/>
    </source>
</evidence>
<accession>A0A021VNK9</accession>
<organism evidence="2 3">
    <name type="scientific">Actinotalea ferrariae CF5-4</name>
    <dbReference type="NCBI Taxonomy" id="948458"/>
    <lineage>
        <taxon>Bacteria</taxon>
        <taxon>Bacillati</taxon>
        <taxon>Actinomycetota</taxon>
        <taxon>Actinomycetes</taxon>
        <taxon>Micrococcales</taxon>
        <taxon>Cellulomonadaceae</taxon>
        <taxon>Actinotalea</taxon>
    </lineage>
</organism>
<feature type="compositionally biased region" description="Low complexity" evidence="1">
    <location>
        <begin position="133"/>
        <end position="146"/>
    </location>
</feature>
<keyword evidence="3" id="KW-1185">Reference proteome</keyword>